<evidence type="ECO:0000256" key="7">
    <source>
        <dbReference type="ARBA" id="ARBA00022723"/>
    </source>
</evidence>
<evidence type="ECO:0000259" key="13">
    <source>
        <dbReference type="PROSITE" id="PS51085"/>
    </source>
</evidence>
<keyword evidence="6" id="KW-0001">2Fe-2S</keyword>
<evidence type="ECO:0000256" key="6">
    <source>
        <dbReference type="ARBA" id="ARBA00022714"/>
    </source>
</evidence>
<dbReference type="GO" id="GO:0016491">
    <property type="term" value="F:oxidoreductase activity"/>
    <property type="evidence" value="ECO:0007669"/>
    <property type="project" value="UniProtKB-KW"/>
</dbReference>
<dbReference type="PANTHER" id="PTHR11921:SF29">
    <property type="entry name" value="SUCCINATE DEHYDROGENASE [UBIQUINONE] IRON-SULFUR SUBUNIT, MITOCHONDRIAL"/>
    <property type="match status" value="1"/>
</dbReference>
<dbReference type="CDD" id="cd00207">
    <property type="entry name" value="fer2"/>
    <property type="match status" value="1"/>
</dbReference>
<evidence type="ECO:0000256" key="12">
    <source>
        <dbReference type="ARBA" id="ARBA00034078"/>
    </source>
</evidence>
<dbReference type="PRINTS" id="PR00162">
    <property type="entry name" value="RIESKE"/>
</dbReference>
<dbReference type="Gene3D" id="2.102.10.10">
    <property type="entry name" value="Rieske [2Fe-2S] iron-sulphur domain"/>
    <property type="match status" value="1"/>
</dbReference>
<evidence type="ECO:0000256" key="2">
    <source>
        <dbReference type="ARBA" id="ARBA00001966"/>
    </source>
</evidence>
<feature type="domain" description="Rieske" evidence="14">
    <location>
        <begin position="327"/>
        <end position="433"/>
    </location>
</feature>
<sequence length="436" mass="47548">MQSSSNTRTVRIFRYDPEKGGDGSFQSYTLEIPNPDTTTILDVLLRIQKEQDPSIAFRFACRVNMCGSCGMVINGREGLACKTNVCDLPSGQDITLRPLNHFPIVKDLVVDMGPFFAKYEEALPFFEPLEKRAEPYVIKPDDKNRVDIGMATDCIACGCCVSSCTMVDNHEGYCGPAALNRAFTLLADERDALFEPRLTRALDSCYNCRTEFNCTEVCPKSISGTRAIKYIQRLALKNLKAVKPLPPHPAETAKSTPAQAAQVIQAAQTDQAAAVPPRACYASDASRRSFLKSATGLVGAGIVISLGAVLGVSAVGPTLADQPRQWVDAGPEKDFPVGDITSVTLHYKRSQAFHAENKEVPVLVRRDSEQDFICFSSSCPHLGCAVSWDELSRRFKCACHGGAFDRDGKVIAGPPPSPLVRLPWKLDNGILKVEVV</sequence>
<protein>
    <submittedName>
        <fullName evidence="15">Succinate dehydrogenase</fullName>
    </submittedName>
</protein>
<dbReference type="InterPro" id="IPR036010">
    <property type="entry name" value="2Fe-2S_ferredoxin-like_sf"/>
</dbReference>
<evidence type="ECO:0000256" key="10">
    <source>
        <dbReference type="ARBA" id="ARBA00023014"/>
    </source>
</evidence>
<keyword evidence="16" id="KW-1185">Reference proteome</keyword>
<dbReference type="AlphaFoldDB" id="A0A0X8JLM4"/>
<evidence type="ECO:0000256" key="8">
    <source>
        <dbReference type="ARBA" id="ARBA00023002"/>
    </source>
</evidence>
<gene>
    <name evidence="15" type="ORF">AXF13_13555</name>
</gene>
<dbReference type="InterPro" id="IPR005805">
    <property type="entry name" value="Rieske_Fe-S_prot_C"/>
</dbReference>
<accession>A0A0X8JLM4</accession>
<evidence type="ECO:0000256" key="1">
    <source>
        <dbReference type="ARBA" id="ARBA00001927"/>
    </source>
</evidence>
<evidence type="ECO:0000256" key="5">
    <source>
        <dbReference type="ARBA" id="ARBA00022485"/>
    </source>
</evidence>
<feature type="domain" description="2Fe-2S ferredoxin-type" evidence="13">
    <location>
        <begin position="8"/>
        <end position="102"/>
    </location>
</feature>
<dbReference type="PROSITE" id="PS51085">
    <property type="entry name" value="2FE2S_FER_2"/>
    <property type="match status" value="1"/>
</dbReference>
<comment type="cofactor">
    <cofactor evidence="12">
        <name>[2Fe-2S] cluster</name>
        <dbReference type="ChEBI" id="CHEBI:190135"/>
    </cofactor>
</comment>
<dbReference type="NCBIfam" id="TIGR00384">
    <property type="entry name" value="dhsB"/>
    <property type="match status" value="1"/>
</dbReference>
<dbReference type="STRING" id="44742.AXF13_13555"/>
<dbReference type="KEGG" id="dfi:AXF13_13555"/>
<dbReference type="Pfam" id="PF13183">
    <property type="entry name" value="Fer4_8"/>
    <property type="match status" value="1"/>
</dbReference>
<evidence type="ECO:0000256" key="3">
    <source>
        <dbReference type="ARBA" id="ARBA00004894"/>
    </source>
</evidence>
<dbReference type="InterPro" id="IPR001041">
    <property type="entry name" value="2Fe-2S_ferredoxin-type"/>
</dbReference>
<evidence type="ECO:0000313" key="16">
    <source>
        <dbReference type="Proteomes" id="UP000069241"/>
    </source>
</evidence>
<evidence type="ECO:0000313" key="15">
    <source>
        <dbReference type="EMBL" id="AMD91064.1"/>
    </source>
</evidence>
<dbReference type="InterPro" id="IPR009051">
    <property type="entry name" value="Helical_ferredxn"/>
</dbReference>
<dbReference type="GO" id="GO:0006099">
    <property type="term" value="P:tricarboxylic acid cycle"/>
    <property type="evidence" value="ECO:0007669"/>
    <property type="project" value="InterPro"/>
</dbReference>
<evidence type="ECO:0000256" key="4">
    <source>
        <dbReference type="ARBA" id="ARBA00009433"/>
    </source>
</evidence>
<dbReference type="InterPro" id="IPR025192">
    <property type="entry name" value="Succ_DH/fum_Rdtase_N"/>
</dbReference>
<dbReference type="Proteomes" id="UP000069241">
    <property type="component" value="Chromosome"/>
</dbReference>
<dbReference type="Gene3D" id="3.10.20.30">
    <property type="match status" value="1"/>
</dbReference>
<keyword evidence="10" id="KW-0411">Iron-sulfur</keyword>
<comment type="similarity">
    <text evidence="4">Belongs to the succinate dehydrogenase/fumarate reductase iron-sulfur protein family.</text>
</comment>
<evidence type="ECO:0000259" key="14">
    <source>
        <dbReference type="PROSITE" id="PS51296"/>
    </source>
</evidence>
<dbReference type="Pfam" id="PF13085">
    <property type="entry name" value="Fer2_3"/>
    <property type="match status" value="1"/>
</dbReference>
<dbReference type="InterPro" id="IPR017896">
    <property type="entry name" value="4Fe4S_Fe-S-bd"/>
</dbReference>
<dbReference type="RefSeq" id="WP_062254031.1">
    <property type="nucleotide sequence ID" value="NZ_CP014229.1"/>
</dbReference>
<dbReference type="EMBL" id="CP014229">
    <property type="protein sequence ID" value="AMD91064.1"/>
    <property type="molecule type" value="Genomic_DNA"/>
</dbReference>
<organism evidence="15 16">
    <name type="scientific">Desulfovibrio fairfieldensis</name>
    <dbReference type="NCBI Taxonomy" id="44742"/>
    <lineage>
        <taxon>Bacteria</taxon>
        <taxon>Pseudomonadati</taxon>
        <taxon>Thermodesulfobacteriota</taxon>
        <taxon>Desulfovibrionia</taxon>
        <taxon>Desulfovibrionales</taxon>
        <taxon>Desulfovibrionaceae</taxon>
        <taxon>Desulfovibrio</taxon>
    </lineage>
</organism>
<dbReference type="GO" id="GO:0022904">
    <property type="term" value="P:respiratory electron transport chain"/>
    <property type="evidence" value="ECO:0007669"/>
    <property type="project" value="TreeGrafter"/>
</dbReference>
<keyword evidence="9" id="KW-0408">Iron</keyword>
<dbReference type="CDD" id="cd03467">
    <property type="entry name" value="Rieske"/>
    <property type="match status" value="1"/>
</dbReference>
<dbReference type="SUPFAM" id="SSF50022">
    <property type="entry name" value="ISP domain"/>
    <property type="match status" value="1"/>
</dbReference>
<comment type="cofactor">
    <cofactor evidence="2">
        <name>[4Fe-4S] cluster</name>
        <dbReference type="ChEBI" id="CHEBI:49883"/>
    </cofactor>
</comment>
<dbReference type="GO" id="GO:0051537">
    <property type="term" value="F:2 iron, 2 sulfur cluster binding"/>
    <property type="evidence" value="ECO:0007669"/>
    <property type="project" value="UniProtKB-KW"/>
</dbReference>
<dbReference type="GO" id="GO:0009055">
    <property type="term" value="F:electron transfer activity"/>
    <property type="evidence" value="ECO:0007669"/>
    <property type="project" value="InterPro"/>
</dbReference>
<dbReference type="GO" id="GO:0046872">
    <property type="term" value="F:metal ion binding"/>
    <property type="evidence" value="ECO:0007669"/>
    <property type="project" value="UniProtKB-KW"/>
</dbReference>
<proteinExistence type="inferred from homology"/>
<dbReference type="InterPro" id="IPR004489">
    <property type="entry name" value="Succ_DH/fum_Rdtase_Fe-S"/>
</dbReference>
<dbReference type="InterPro" id="IPR050573">
    <property type="entry name" value="SDH/FRD_Iron-Sulfur"/>
</dbReference>
<dbReference type="InterPro" id="IPR017941">
    <property type="entry name" value="Rieske_2Fe-2S"/>
</dbReference>
<dbReference type="GO" id="GO:0051539">
    <property type="term" value="F:4 iron, 4 sulfur cluster binding"/>
    <property type="evidence" value="ECO:0007669"/>
    <property type="project" value="UniProtKB-KW"/>
</dbReference>
<dbReference type="GO" id="GO:0016020">
    <property type="term" value="C:membrane"/>
    <property type="evidence" value="ECO:0007669"/>
    <property type="project" value="InterPro"/>
</dbReference>
<dbReference type="Gene3D" id="1.10.1060.10">
    <property type="entry name" value="Alpha-helical ferredoxin"/>
    <property type="match status" value="1"/>
</dbReference>
<reference evidence="16" key="1">
    <citation type="submission" date="2016-02" db="EMBL/GenBank/DDBJ databases">
        <authorList>
            <person name="Holder M.E."/>
            <person name="Ajami N.J."/>
            <person name="Petrosino J.F."/>
        </authorList>
    </citation>
    <scope>NUCLEOTIDE SEQUENCE [LARGE SCALE GENOMIC DNA]</scope>
    <source>
        <strain evidence="16">CCUG 45958</strain>
    </source>
</reference>
<evidence type="ECO:0000256" key="9">
    <source>
        <dbReference type="ARBA" id="ARBA00023004"/>
    </source>
</evidence>
<dbReference type="InterPro" id="IPR036922">
    <property type="entry name" value="Rieske_2Fe-2S_sf"/>
</dbReference>
<keyword evidence="5" id="KW-0004">4Fe-4S</keyword>
<evidence type="ECO:0000256" key="11">
    <source>
        <dbReference type="ARBA" id="ARBA00023157"/>
    </source>
</evidence>
<keyword evidence="11" id="KW-1015">Disulfide bond</keyword>
<dbReference type="InterPro" id="IPR012675">
    <property type="entry name" value="Beta-grasp_dom_sf"/>
</dbReference>
<keyword evidence="7" id="KW-0479">Metal-binding</keyword>
<comment type="pathway">
    <text evidence="3">Carbohydrate metabolism; tricarboxylic acid cycle; fumarate from succinate (bacterial route): step 1/1.</text>
</comment>
<dbReference type="Pfam" id="PF00355">
    <property type="entry name" value="Rieske"/>
    <property type="match status" value="1"/>
</dbReference>
<keyword evidence="8" id="KW-0560">Oxidoreductase</keyword>
<dbReference type="SUPFAM" id="SSF46548">
    <property type="entry name" value="alpha-helical ferredoxin"/>
    <property type="match status" value="1"/>
</dbReference>
<name>A0A0X8JLM4_9BACT</name>
<comment type="cofactor">
    <cofactor evidence="1">
        <name>[3Fe-4S] cluster</name>
        <dbReference type="ChEBI" id="CHEBI:21137"/>
    </cofactor>
</comment>
<dbReference type="SUPFAM" id="SSF54292">
    <property type="entry name" value="2Fe-2S ferredoxin-like"/>
    <property type="match status" value="1"/>
</dbReference>
<dbReference type="PROSITE" id="PS51296">
    <property type="entry name" value="RIESKE"/>
    <property type="match status" value="1"/>
</dbReference>
<dbReference type="PANTHER" id="PTHR11921">
    <property type="entry name" value="SUCCINATE DEHYDROGENASE IRON-SULFUR PROTEIN"/>
    <property type="match status" value="1"/>
</dbReference>